<gene>
    <name evidence="8" type="ORF">ACFFPI_14225</name>
</gene>
<reference evidence="8 9" key="1">
    <citation type="submission" date="2024-09" db="EMBL/GenBank/DDBJ databases">
        <authorList>
            <person name="Sun Q."/>
            <person name="Mori K."/>
        </authorList>
    </citation>
    <scope>NUCLEOTIDE SEQUENCE [LARGE SCALE GENOMIC DNA]</scope>
    <source>
        <strain evidence="8 9">JCM 13519</strain>
    </source>
</reference>
<dbReference type="Pfam" id="PF09349">
    <property type="entry name" value="OHCU_decarbox"/>
    <property type="match status" value="1"/>
</dbReference>
<dbReference type="InterPro" id="IPR018020">
    <property type="entry name" value="OHCU_decarboxylase"/>
</dbReference>
<evidence type="ECO:0000256" key="3">
    <source>
        <dbReference type="ARBA" id="ARBA00012257"/>
    </source>
</evidence>
<dbReference type="SUPFAM" id="SSF158694">
    <property type="entry name" value="UraD-Like"/>
    <property type="match status" value="1"/>
</dbReference>
<evidence type="ECO:0000256" key="5">
    <source>
        <dbReference type="ARBA" id="ARBA00022793"/>
    </source>
</evidence>
<dbReference type="PANTHER" id="PTHR43466">
    <property type="entry name" value="2-OXO-4-HYDROXY-4-CARBOXY-5-UREIDOIMIDAZOLINE DECARBOXYLASE-RELATED"/>
    <property type="match status" value="1"/>
</dbReference>
<evidence type="ECO:0000256" key="6">
    <source>
        <dbReference type="ARBA" id="ARBA00023239"/>
    </source>
</evidence>
<feature type="domain" description="Oxo-4-hydroxy-4-carboxy-5-ureidoimidazoline decarboxylase" evidence="7">
    <location>
        <begin position="31"/>
        <end position="179"/>
    </location>
</feature>
<dbReference type="PANTHER" id="PTHR43466:SF1">
    <property type="entry name" value="2-OXO-4-HYDROXY-4-CARBOXY-5-UREIDOIMIDAZOLINE DECARBOXYLASE-RELATED"/>
    <property type="match status" value="1"/>
</dbReference>
<evidence type="ECO:0000313" key="9">
    <source>
        <dbReference type="Proteomes" id="UP001589536"/>
    </source>
</evidence>
<dbReference type="InterPro" id="IPR036778">
    <property type="entry name" value="OHCU_decarboxylase_sf"/>
</dbReference>
<dbReference type="RefSeq" id="WP_376954604.1">
    <property type="nucleotide sequence ID" value="NZ_JBHMBH010000029.1"/>
</dbReference>
<evidence type="ECO:0000256" key="1">
    <source>
        <dbReference type="ARBA" id="ARBA00001163"/>
    </source>
</evidence>
<evidence type="ECO:0000256" key="4">
    <source>
        <dbReference type="ARBA" id="ARBA00022631"/>
    </source>
</evidence>
<dbReference type="NCBIfam" id="NF010372">
    <property type="entry name" value="PRK13798.1"/>
    <property type="match status" value="1"/>
</dbReference>
<comment type="pathway">
    <text evidence="2">Purine metabolism; urate degradation; (S)-allantoin from urate: step 3/3.</text>
</comment>
<comment type="caution">
    <text evidence="8">The sequence shown here is derived from an EMBL/GenBank/DDBJ whole genome shotgun (WGS) entry which is preliminary data.</text>
</comment>
<evidence type="ECO:0000259" key="7">
    <source>
        <dbReference type="Pfam" id="PF09349"/>
    </source>
</evidence>
<evidence type="ECO:0000313" key="8">
    <source>
        <dbReference type="EMBL" id="MFB9715272.1"/>
    </source>
</evidence>
<evidence type="ECO:0000256" key="2">
    <source>
        <dbReference type="ARBA" id="ARBA00004754"/>
    </source>
</evidence>
<dbReference type="Gene3D" id="1.10.3330.10">
    <property type="entry name" value="Oxo-4-hydroxy-4-carboxy-5-ureidoimidazoline decarboxylase"/>
    <property type="match status" value="1"/>
</dbReference>
<organism evidence="8 9">
    <name type="scientific">Arthrobacter methylotrophus</name>
    <dbReference type="NCBI Taxonomy" id="121291"/>
    <lineage>
        <taxon>Bacteria</taxon>
        <taxon>Bacillati</taxon>
        <taxon>Actinomycetota</taxon>
        <taxon>Actinomycetes</taxon>
        <taxon>Micrococcales</taxon>
        <taxon>Micrococcaceae</taxon>
        <taxon>Arthrobacter</taxon>
    </lineage>
</organism>
<sequence length="186" mass="20750">MAFPDPRSADWEKTNQIEAGERARMCLKWLNNVPAEIAEKALLSCCSSTKWARTVLRHGPYDSLDSVLRAASDAAGGLGDDDWLEAFASHARLGRQEGLSRWDQQEQRAIAAGLDETLTALEEESRRYEKTFGRLFVVCATGRPASAILDELRTRQGNDTEKELQATVAEERKIMALRLTKLLGSR</sequence>
<dbReference type="EC" id="4.1.1.97" evidence="3"/>
<keyword evidence="6" id="KW-0456">Lyase</keyword>
<name>A0ABV5USU9_9MICC</name>
<dbReference type="EMBL" id="JBHMBH010000029">
    <property type="protein sequence ID" value="MFB9715272.1"/>
    <property type="molecule type" value="Genomic_DNA"/>
</dbReference>
<proteinExistence type="predicted"/>
<keyword evidence="5" id="KW-0210">Decarboxylase</keyword>
<keyword evidence="4" id="KW-0659">Purine metabolism</keyword>
<keyword evidence="9" id="KW-1185">Reference proteome</keyword>
<dbReference type="Proteomes" id="UP001589536">
    <property type="component" value="Unassembled WGS sequence"/>
</dbReference>
<accession>A0ABV5USU9</accession>
<comment type="catalytic activity">
    <reaction evidence="1">
        <text>5-hydroxy-2-oxo-4-ureido-2,5-dihydro-1H-imidazole-5-carboxylate + H(+) = (S)-allantoin + CO2</text>
        <dbReference type="Rhea" id="RHEA:26301"/>
        <dbReference type="ChEBI" id="CHEBI:15378"/>
        <dbReference type="ChEBI" id="CHEBI:15678"/>
        <dbReference type="ChEBI" id="CHEBI:16526"/>
        <dbReference type="ChEBI" id="CHEBI:58639"/>
        <dbReference type="EC" id="4.1.1.97"/>
    </reaction>
</comment>
<protein>
    <recommendedName>
        <fullName evidence="3">2-oxo-4-hydroxy-4-carboxy-5-ureidoimidazoline decarboxylase</fullName>
        <ecNumber evidence="3">4.1.1.97</ecNumber>
    </recommendedName>
</protein>